<feature type="transmembrane region" description="Helical" evidence="8">
    <location>
        <begin position="492"/>
        <end position="510"/>
    </location>
</feature>
<feature type="transmembrane region" description="Helical" evidence="8">
    <location>
        <begin position="12"/>
        <end position="31"/>
    </location>
</feature>
<name>A0ABV7HHK5_9GAMM</name>
<dbReference type="PANTHER" id="PTHR33362:SF2">
    <property type="entry name" value="TRAP TRANSPORTER LARGE PERMEASE PROTEIN"/>
    <property type="match status" value="1"/>
</dbReference>
<evidence type="ECO:0000313" key="10">
    <source>
        <dbReference type="EMBL" id="MFC3153348.1"/>
    </source>
</evidence>
<evidence type="ECO:0000256" key="3">
    <source>
        <dbReference type="ARBA" id="ARBA00022519"/>
    </source>
</evidence>
<feature type="transmembrane region" description="Helical" evidence="8">
    <location>
        <begin position="698"/>
        <end position="719"/>
    </location>
</feature>
<feature type="transmembrane region" description="Helical" evidence="8">
    <location>
        <begin position="633"/>
        <end position="653"/>
    </location>
</feature>
<gene>
    <name evidence="10" type="ORF">ACFOEK_20070</name>
</gene>
<feature type="transmembrane region" description="Helical" evidence="8">
    <location>
        <begin position="133"/>
        <end position="156"/>
    </location>
</feature>
<keyword evidence="2" id="KW-1003">Cell membrane</keyword>
<comment type="subcellular location">
    <subcellularLocation>
        <location evidence="1 7">Cell inner membrane</location>
        <topology evidence="1 7">Multi-pass membrane protein</topology>
    </subcellularLocation>
</comment>
<evidence type="ECO:0000256" key="2">
    <source>
        <dbReference type="ARBA" id="ARBA00022475"/>
    </source>
</evidence>
<feature type="transmembrane region" description="Helical" evidence="8">
    <location>
        <begin position="365"/>
        <end position="389"/>
    </location>
</feature>
<evidence type="ECO:0000256" key="8">
    <source>
        <dbReference type="SAM" id="Phobius"/>
    </source>
</evidence>
<evidence type="ECO:0000256" key="6">
    <source>
        <dbReference type="ARBA" id="ARBA00023136"/>
    </source>
</evidence>
<evidence type="ECO:0000256" key="5">
    <source>
        <dbReference type="ARBA" id="ARBA00022989"/>
    </source>
</evidence>
<keyword evidence="6 8" id="KW-0472">Membrane</keyword>
<keyword evidence="5 8" id="KW-1133">Transmembrane helix</keyword>
<comment type="caution">
    <text evidence="10">The sequence shown here is derived from an EMBL/GenBank/DDBJ whole genome shotgun (WGS) entry which is preliminary data.</text>
</comment>
<evidence type="ECO:0000256" key="4">
    <source>
        <dbReference type="ARBA" id="ARBA00022692"/>
    </source>
</evidence>
<dbReference type="RefSeq" id="WP_386723269.1">
    <property type="nucleotide sequence ID" value="NZ_JBHRSZ010000009.1"/>
</dbReference>
<evidence type="ECO:0000259" key="9">
    <source>
        <dbReference type="Pfam" id="PF06808"/>
    </source>
</evidence>
<feature type="domain" description="TRAP C4-dicarboxylate transport system permease DctM subunit" evidence="9">
    <location>
        <begin position="286"/>
        <end position="660"/>
    </location>
</feature>
<sequence>MNHTHLSSNTLQFLGGLALSCVLLIGISSGLQERLFSLGSYLWPNYAELSTTRSDATDHPSCNPSALTSEEDQLLLDDLLGATETEPLSTSTPQHCVEPSVASHQTNSYEDPAYPEQSNAHWLKGLEQNLQSLNLWLTGHQSLILSVFILVSLLSATRHKKHLCLAPDEQRSKTSLIAQILSSLLITHDCFEYALHLLNRNYLSDNAYAYLLLALAFGLNALLCCYYLAIAQPLDKTPVRSKRVIRTLKSIPIYSWMILLSVALDKERTDHELALLIGQIYEMPLVYLQIGLYIWLGMLIKHSKLGETVIDLVVCLARKPQTIAICLVAFMAIPTAFTGASGIIILAMGGLVYQSLKKLPLRRQFILAITAMTGSTGVVLAPSLLIVAIAFLNKEVTTGELFYWGSFVFGLTLSLLILIVKLLPAPTINQTRTVTDCANTNRANTDPTNTNITKTATKTSAVFRACLPYLLTGTTITLALQFLFGLSFNEFTAPYFLILLLLGLLVMESFSDRKHTRHKPISSHEIRFTKTTFTNTTYTNTTFTKVRKAIAESFEHSGAILLVMFCSYSLGNTSFNPGWLDSLALNGVSLFSTLSMLLILLIVIGMILDPFGALILVSMTLAPFAYEQGINPIHFWMITLVAFELAYVTPPVAMNHLLTRQQVSESEWFQLDTIESDTMESETTASGIRSFYLKHERVLLPILVLGSSLLIVTFVPIWFY</sequence>
<dbReference type="InterPro" id="IPR010656">
    <property type="entry name" value="DctM"/>
</dbReference>
<feature type="transmembrane region" description="Helical" evidence="8">
    <location>
        <begin position="322"/>
        <end position="353"/>
    </location>
</feature>
<keyword evidence="3 7" id="KW-0997">Cell inner membrane</keyword>
<evidence type="ECO:0000313" key="11">
    <source>
        <dbReference type="Proteomes" id="UP001595476"/>
    </source>
</evidence>
<feature type="transmembrane region" description="Helical" evidence="8">
    <location>
        <begin position="244"/>
        <end position="264"/>
    </location>
</feature>
<protein>
    <submittedName>
        <fullName evidence="10">TRAP transporter large permease subunit</fullName>
    </submittedName>
</protein>
<dbReference type="InterPro" id="IPR004681">
    <property type="entry name" value="TRAP_DctM"/>
</dbReference>
<dbReference type="Pfam" id="PF06808">
    <property type="entry name" value="DctM"/>
    <property type="match status" value="1"/>
</dbReference>
<proteinExistence type="predicted"/>
<comment type="function">
    <text evidence="7">Part of the tripartite ATP-independent periplasmic (TRAP) transport system.</text>
</comment>
<dbReference type="PANTHER" id="PTHR33362">
    <property type="entry name" value="SIALIC ACID TRAP TRANSPORTER PERMEASE PROTEIN SIAT-RELATED"/>
    <property type="match status" value="1"/>
</dbReference>
<keyword evidence="4 8" id="KW-0812">Transmembrane</keyword>
<feature type="transmembrane region" description="Helical" evidence="8">
    <location>
        <begin position="466"/>
        <end position="486"/>
    </location>
</feature>
<dbReference type="EMBL" id="JBHRSZ010000009">
    <property type="protein sequence ID" value="MFC3153348.1"/>
    <property type="molecule type" value="Genomic_DNA"/>
</dbReference>
<feature type="transmembrane region" description="Helical" evidence="8">
    <location>
        <begin position="207"/>
        <end position="229"/>
    </location>
</feature>
<reference evidence="11" key="1">
    <citation type="journal article" date="2019" name="Int. J. Syst. Evol. Microbiol.">
        <title>The Global Catalogue of Microorganisms (GCM) 10K type strain sequencing project: providing services to taxonomists for standard genome sequencing and annotation.</title>
        <authorList>
            <consortium name="The Broad Institute Genomics Platform"/>
            <consortium name="The Broad Institute Genome Sequencing Center for Infectious Disease"/>
            <person name="Wu L."/>
            <person name="Ma J."/>
        </authorList>
    </citation>
    <scope>NUCLEOTIDE SEQUENCE [LARGE SCALE GENOMIC DNA]</scope>
    <source>
        <strain evidence="11">KCTC 52438</strain>
    </source>
</reference>
<evidence type="ECO:0000256" key="1">
    <source>
        <dbReference type="ARBA" id="ARBA00004429"/>
    </source>
</evidence>
<feature type="transmembrane region" description="Helical" evidence="8">
    <location>
        <begin position="401"/>
        <end position="423"/>
    </location>
</feature>
<organism evidence="10 11">
    <name type="scientific">Litoribrevibacter euphylliae</name>
    <dbReference type="NCBI Taxonomy" id="1834034"/>
    <lineage>
        <taxon>Bacteria</taxon>
        <taxon>Pseudomonadati</taxon>
        <taxon>Pseudomonadota</taxon>
        <taxon>Gammaproteobacteria</taxon>
        <taxon>Oceanospirillales</taxon>
        <taxon>Oceanospirillaceae</taxon>
        <taxon>Litoribrevibacter</taxon>
    </lineage>
</organism>
<evidence type="ECO:0000256" key="7">
    <source>
        <dbReference type="RuleBase" id="RU369079"/>
    </source>
</evidence>
<accession>A0ABV7HHK5</accession>
<feature type="transmembrane region" description="Helical" evidence="8">
    <location>
        <begin position="554"/>
        <end position="571"/>
    </location>
</feature>
<keyword evidence="7" id="KW-0813">Transport</keyword>
<keyword evidence="11" id="KW-1185">Reference proteome</keyword>
<dbReference type="Proteomes" id="UP001595476">
    <property type="component" value="Unassembled WGS sequence"/>
</dbReference>